<feature type="transmembrane region" description="Helical" evidence="11">
    <location>
        <begin position="257"/>
        <end position="282"/>
    </location>
</feature>
<evidence type="ECO:0000256" key="6">
    <source>
        <dbReference type="ARBA" id="ARBA00022927"/>
    </source>
</evidence>
<evidence type="ECO:0000259" key="12">
    <source>
        <dbReference type="Pfam" id="PF02355"/>
    </source>
</evidence>
<evidence type="ECO:0000313" key="13">
    <source>
        <dbReference type="EMBL" id="CAB4718369.1"/>
    </source>
</evidence>
<dbReference type="HAMAP" id="MF_01464_B">
    <property type="entry name" value="SecF_B"/>
    <property type="match status" value="1"/>
</dbReference>
<dbReference type="InterPro" id="IPR048634">
    <property type="entry name" value="SecD_SecF_C"/>
</dbReference>
<proteinExistence type="inferred from homology"/>
<evidence type="ECO:0000256" key="7">
    <source>
        <dbReference type="ARBA" id="ARBA00022989"/>
    </source>
</evidence>
<evidence type="ECO:0000256" key="3">
    <source>
        <dbReference type="ARBA" id="ARBA00022448"/>
    </source>
</evidence>
<evidence type="ECO:0000256" key="11">
    <source>
        <dbReference type="SAM" id="Phobius"/>
    </source>
</evidence>
<evidence type="ECO:0000256" key="2">
    <source>
        <dbReference type="ARBA" id="ARBA00015792"/>
    </source>
</evidence>
<dbReference type="GO" id="GO:0015450">
    <property type="term" value="F:protein-transporting ATPase activity"/>
    <property type="evidence" value="ECO:0007669"/>
    <property type="project" value="InterPro"/>
</dbReference>
<feature type="region of interest" description="Disordered" evidence="10">
    <location>
        <begin position="346"/>
        <end position="371"/>
    </location>
</feature>
<dbReference type="InterPro" id="IPR005665">
    <property type="entry name" value="SecF_bac"/>
</dbReference>
<keyword evidence="7 11" id="KW-1133">Transmembrane helix</keyword>
<dbReference type="EMBL" id="CAEZYK010000015">
    <property type="protein sequence ID" value="CAB4718369.1"/>
    <property type="molecule type" value="Genomic_DNA"/>
</dbReference>
<keyword evidence="5 11" id="KW-0812">Transmembrane</keyword>
<feature type="domain" description="Protein export membrane protein SecD/SecF C-terminal" evidence="12">
    <location>
        <begin position="121"/>
        <end position="314"/>
    </location>
</feature>
<feature type="transmembrane region" description="Helical" evidence="11">
    <location>
        <begin position="288"/>
        <end position="312"/>
    </location>
</feature>
<dbReference type="Gene3D" id="1.20.1640.10">
    <property type="entry name" value="Multidrug efflux transporter AcrB transmembrane domain"/>
    <property type="match status" value="1"/>
</dbReference>
<dbReference type="GO" id="GO:0006886">
    <property type="term" value="P:intracellular protein transport"/>
    <property type="evidence" value="ECO:0007669"/>
    <property type="project" value="InterPro"/>
</dbReference>
<dbReference type="Pfam" id="PF02355">
    <property type="entry name" value="SecD_SecF_C"/>
    <property type="match status" value="1"/>
</dbReference>
<dbReference type="NCBIfam" id="TIGR00916">
    <property type="entry name" value="2A0604s01"/>
    <property type="match status" value="1"/>
</dbReference>
<dbReference type="SUPFAM" id="SSF82866">
    <property type="entry name" value="Multidrug efflux transporter AcrB transmembrane domain"/>
    <property type="match status" value="1"/>
</dbReference>
<dbReference type="InterPro" id="IPR022645">
    <property type="entry name" value="SecD/SecF_bac"/>
</dbReference>
<reference evidence="14" key="1">
    <citation type="submission" date="2020-05" db="EMBL/GenBank/DDBJ databases">
        <authorList>
            <person name="Chiriac C."/>
            <person name="Salcher M."/>
            <person name="Ghai R."/>
            <person name="Kavagutti S V."/>
        </authorList>
    </citation>
    <scope>NUCLEOTIDE SEQUENCE</scope>
</reference>
<feature type="transmembrane region" description="Helical" evidence="11">
    <location>
        <begin position="151"/>
        <end position="168"/>
    </location>
</feature>
<dbReference type="Pfam" id="PF07549">
    <property type="entry name" value="Sec_GG"/>
    <property type="match status" value="1"/>
</dbReference>
<evidence type="ECO:0000256" key="4">
    <source>
        <dbReference type="ARBA" id="ARBA00022475"/>
    </source>
</evidence>
<accession>A0A6J7GQU8</accession>
<evidence type="ECO:0000256" key="1">
    <source>
        <dbReference type="ARBA" id="ARBA00004651"/>
    </source>
</evidence>
<protein>
    <recommendedName>
        <fullName evidence="2">Protein translocase subunit SecF</fullName>
    </recommendedName>
</protein>
<dbReference type="PANTHER" id="PTHR30081">
    <property type="entry name" value="PROTEIN-EXPORT MEMBRANE PROTEIN SEC"/>
    <property type="match status" value="1"/>
</dbReference>
<keyword evidence="4" id="KW-1003">Cell membrane</keyword>
<feature type="transmembrane region" description="Helical" evidence="11">
    <location>
        <begin position="202"/>
        <end position="223"/>
    </location>
</feature>
<feature type="transmembrane region" description="Helical" evidence="11">
    <location>
        <begin position="35"/>
        <end position="60"/>
    </location>
</feature>
<feature type="transmembrane region" description="Helical" evidence="11">
    <location>
        <begin position="175"/>
        <end position="196"/>
    </location>
</feature>
<evidence type="ECO:0000256" key="8">
    <source>
        <dbReference type="ARBA" id="ARBA00023010"/>
    </source>
</evidence>
<name>A0A6J7GQU8_9ZZZZ</name>
<dbReference type="NCBIfam" id="TIGR00966">
    <property type="entry name" value="transloc_SecF"/>
    <property type="match status" value="1"/>
</dbReference>
<dbReference type="PRINTS" id="PR01755">
    <property type="entry name" value="SECFTRNLCASE"/>
</dbReference>
<keyword evidence="9 11" id="KW-0472">Membrane</keyword>
<comment type="subcellular location">
    <subcellularLocation>
        <location evidence="1">Cell membrane</location>
        <topology evidence="1">Multi-pass membrane protein</topology>
    </subcellularLocation>
</comment>
<keyword evidence="8" id="KW-0811">Translocation</keyword>
<dbReference type="PANTHER" id="PTHR30081:SF8">
    <property type="entry name" value="PROTEIN TRANSLOCASE SUBUNIT SECF"/>
    <property type="match status" value="1"/>
</dbReference>
<dbReference type="EMBL" id="CAFBMM010000057">
    <property type="protein sequence ID" value="CAB4910741.1"/>
    <property type="molecule type" value="Genomic_DNA"/>
</dbReference>
<dbReference type="GO" id="GO:0005886">
    <property type="term" value="C:plasma membrane"/>
    <property type="evidence" value="ECO:0007669"/>
    <property type="project" value="UniProtKB-SubCell"/>
</dbReference>
<keyword evidence="6" id="KW-0653">Protein transport</keyword>
<evidence type="ECO:0000256" key="5">
    <source>
        <dbReference type="ARBA" id="ARBA00022692"/>
    </source>
</evidence>
<sequence>MTTVAAPTRRRGLFATLGDIYHERTNFNFIGRSRIWLGFSSLMVAISIGALLLIGLNLGIDFEGGTQWEFSVASGNPSSTQVREALKDTPARDARILTLSNGGVRVQSSELKTADRELVTQALSNYSKVDASAISIVSVGPTWGEQVSQKALIALLFFFILISVYLTFRFEWKMALASIIAVVHDILITIGVYALTGFEVTPATVVAILTILGFSLYDTVVVFDKIKENQSTLGREKGDSYSSMVNRSMNQVLMRSLNTSFIALLPVISLLVVGSGILGAVTLRDFSLALFVGLLVGAYSSIFVATPILVILKEREPRFRALRDRSGSSVSAVAVESVVLDEENVMPAATPNLNDQRVTPRARQSRRGKRR</sequence>
<evidence type="ECO:0000256" key="9">
    <source>
        <dbReference type="ARBA" id="ARBA00023136"/>
    </source>
</evidence>
<dbReference type="InterPro" id="IPR022646">
    <property type="entry name" value="SecD/SecF_CS"/>
</dbReference>
<gene>
    <name evidence="13" type="ORF">UFOPK2683_00427</name>
    <name evidence="14" type="ORF">UFOPK3605_01090</name>
</gene>
<evidence type="ECO:0000313" key="14">
    <source>
        <dbReference type="EMBL" id="CAB4910741.1"/>
    </source>
</evidence>
<organism evidence="14">
    <name type="scientific">freshwater metagenome</name>
    <dbReference type="NCBI Taxonomy" id="449393"/>
    <lineage>
        <taxon>unclassified sequences</taxon>
        <taxon>metagenomes</taxon>
        <taxon>ecological metagenomes</taxon>
    </lineage>
</organism>
<dbReference type="InterPro" id="IPR022813">
    <property type="entry name" value="SecD/SecF_arch_bac"/>
</dbReference>
<dbReference type="InterPro" id="IPR055344">
    <property type="entry name" value="SecD_SecF_C_bact"/>
</dbReference>
<evidence type="ECO:0000256" key="10">
    <source>
        <dbReference type="SAM" id="MobiDB-lite"/>
    </source>
</evidence>
<dbReference type="AlphaFoldDB" id="A0A6J7GQU8"/>
<keyword evidence="3" id="KW-0813">Transport</keyword>